<feature type="domain" description="NADH:ubiquinone oxidoreductase 30kDa subunit" evidence="4">
    <location>
        <begin position="124"/>
        <end position="179"/>
    </location>
</feature>
<protein>
    <submittedName>
        <fullName evidence="6">Formate hydrogenlyase</fullName>
    </submittedName>
</protein>
<dbReference type="SUPFAM" id="SSF143243">
    <property type="entry name" value="Nqo5-like"/>
    <property type="match status" value="1"/>
</dbReference>
<feature type="region of interest" description="Disordered" evidence="3">
    <location>
        <begin position="99"/>
        <end position="120"/>
    </location>
</feature>
<dbReference type="Gene3D" id="1.10.645.10">
    <property type="entry name" value="Cytochrome-c3 Hydrogenase, chain B"/>
    <property type="match status" value="1"/>
</dbReference>
<organism evidence="6 7">
    <name type="scientific">Burkholderia savannae</name>
    <dbReference type="NCBI Taxonomy" id="1637837"/>
    <lineage>
        <taxon>Bacteria</taxon>
        <taxon>Pseudomonadati</taxon>
        <taxon>Pseudomonadota</taxon>
        <taxon>Betaproteobacteria</taxon>
        <taxon>Burkholderiales</taxon>
        <taxon>Burkholderiaceae</taxon>
        <taxon>Burkholderia</taxon>
        <taxon>pseudomallei group</taxon>
    </lineage>
</organism>
<accession>A0ABR5T4S2</accession>
<evidence type="ECO:0000259" key="5">
    <source>
        <dbReference type="Pfam" id="PF00346"/>
    </source>
</evidence>
<evidence type="ECO:0000256" key="2">
    <source>
        <dbReference type="ARBA" id="ARBA00023027"/>
    </source>
</evidence>
<dbReference type="InterPro" id="IPR001135">
    <property type="entry name" value="NADH_Q_OxRdtase_suD"/>
</dbReference>
<keyword evidence="1" id="KW-0560">Oxidoreductase</keyword>
<evidence type="ECO:0000313" key="6">
    <source>
        <dbReference type="EMBL" id="KWZ38227.1"/>
    </source>
</evidence>
<dbReference type="SUPFAM" id="SSF56762">
    <property type="entry name" value="HydB/Nqo4-like"/>
    <property type="match status" value="1"/>
</dbReference>
<dbReference type="InterPro" id="IPR001268">
    <property type="entry name" value="NADH_UbQ_OxRdtase_30kDa_su"/>
</dbReference>
<sequence length="579" mass="62248">MRIESLQLPSRTRLASEMGLPHVAFASVDADAWTRAAETIREAGGRLVALWGGEPAAGRFEVCAAYELDDGLLWLRLPVEPAANEENEPNEAVEAVQAGNAGKADEAGGTGDGSDMGDIDDMGDYPDLSTIFAGATRMQRAVRDLVGLRARGATDVRPWLAHGAWPRGYHPLRKRATGRERFEIATADYPFVPVAGDGVHEIAVGPIHAGVIEPGHFRFSVVGEKILRLEERLGYAHRGVERLLERADAFEGSRLAARIAGDSTVAFTWAYCMALEQALTVRVPARALRLRGLLLERERVANHLGDLGALGNDAGFAVGLAQFSRLKEDWLRLNDRIFGHRHLMDRVVPGGVGRDVSADDAATIVAQCDRIEAEVRAMQTIYDDQSGLQDRFAGTGRLAAQTAAHFGVCGLAARASGQARDVRVDHRLAPYDAVPVEAHGDPRGDVAARVAVRFAETYESVRAIRALLDDLPGGAIAAEIELAAIAPGNPEEATEAGRAEAAAGAAHDARRGVGWIEGWRGPVLVALELDARGAVARCHCHDPSWQNWPALEHAIIGNIVADFPLINKSFNLNYAGHDL</sequence>
<keyword evidence="2" id="KW-0520">NAD</keyword>
<dbReference type="Pfam" id="PF00329">
    <property type="entry name" value="Complex1_30kDa"/>
    <property type="match status" value="1"/>
</dbReference>
<gene>
    <name evidence="6" type="ORF">WS72_25490</name>
</gene>
<dbReference type="InterPro" id="IPR037232">
    <property type="entry name" value="NADH_quin_OxRdtase_su_C/D-like"/>
</dbReference>
<dbReference type="PANTHER" id="PTHR43485">
    <property type="entry name" value="HYDROGENASE-4 COMPONENT G"/>
    <property type="match status" value="1"/>
</dbReference>
<dbReference type="PANTHER" id="PTHR43485:SF1">
    <property type="entry name" value="FORMATE HYDROGENLYASE SUBUNIT 5-RELATED"/>
    <property type="match status" value="1"/>
</dbReference>
<evidence type="ECO:0000256" key="1">
    <source>
        <dbReference type="ARBA" id="ARBA00023002"/>
    </source>
</evidence>
<name>A0ABR5T4S2_9BURK</name>
<reference evidence="6 7" key="1">
    <citation type="submission" date="2015-11" db="EMBL/GenBank/DDBJ databases">
        <authorList>
            <person name="Sahl J."/>
            <person name="Wagner D."/>
            <person name="Keim P."/>
        </authorList>
    </citation>
    <scope>NUCLEOTIDE SEQUENCE [LARGE SCALE GENOMIC DNA]</scope>
    <source>
        <strain evidence="6 7">BDU18</strain>
    </source>
</reference>
<dbReference type="InterPro" id="IPR029014">
    <property type="entry name" value="NiFe-Hase_large"/>
</dbReference>
<proteinExistence type="predicted"/>
<dbReference type="InterPro" id="IPR052197">
    <property type="entry name" value="ComplexI_49kDa-like"/>
</dbReference>
<comment type="caution">
    <text evidence="6">The sequence shown here is derived from an EMBL/GenBank/DDBJ whole genome shotgun (WGS) entry which is preliminary data.</text>
</comment>
<feature type="domain" description="NADH-quinone oxidoreductase subunit D" evidence="5">
    <location>
        <begin position="318"/>
        <end position="575"/>
    </location>
</feature>
<keyword evidence="7" id="KW-1185">Reference proteome</keyword>
<dbReference type="RefSeq" id="WP_060822813.1">
    <property type="nucleotide sequence ID" value="NZ_LNJQ01000004.1"/>
</dbReference>
<evidence type="ECO:0000259" key="4">
    <source>
        <dbReference type="Pfam" id="PF00329"/>
    </source>
</evidence>
<dbReference type="Proteomes" id="UP000070255">
    <property type="component" value="Unassembled WGS sequence"/>
</dbReference>
<dbReference type="EMBL" id="LNJQ01000004">
    <property type="protein sequence ID" value="KWZ38227.1"/>
    <property type="molecule type" value="Genomic_DNA"/>
</dbReference>
<evidence type="ECO:0000313" key="7">
    <source>
        <dbReference type="Proteomes" id="UP000070255"/>
    </source>
</evidence>
<evidence type="ECO:0000256" key="3">
    <source>
        <dbReference type="SAM" id="MobiDB-lite"/>
    </source>
</evidence>
<dbReference type="Pfam" id="PF00346">
    <property type="entry name" value="Complex1_49kDa"/>
    <property type="match status" value="1"/>
</dbReference>